<evidence type="ECO:0000256" key="4">
    <source>
        <dbReference type="PROSITE-ProRule" id="PRU00473"/>
    </source>
</evidence>
<dbReference type="STRING" id="487184.SAMN05216421_2573"/>
<keyword evidence="2 4" id="KW-0472">Membrane</keyword>
<accession>A0A1H1WG42</accession>
<dbReference type="Gene3D" id="3.30.1330.60">
    <property type="entry name" value="OmpA-like domain"/>
    <property type="match status" value="1"/>
</dbReference>
<dbReference type="PANTHER" id="PTHR30329">
    <property type="entry name" value="STATOR ELEMENT OF FLAGELLAR MOTOR COMPLEX"/>
    <property type="match status" value="1"/>
</dbReference>
<keyword evidence="5" id="KW-0732">Signal</keyword>
<feature type="domain" description="OmpA-like" evidence="6">
    <location>
        <begin position="375"/>
        <end position="493"/>
    </location>
</feature>
<proteinExistence type="predicted"/>
<dbReference type="Proteomes" id="UP000243207">
    <property type="component" value="Chromosome I"/>
</dbReference>
<keyword evidence="8" id="KW-1185">Reference proteome</keyword>
<comment type="subcellular location">
    <subcellularLocation>
        <location evidence="1">Cell outer membrane</location>
    </subcellularLocation>
</comment>
<sequence length="493" mass="54927">MVRLIALTFLCVWSTLGIAREADHPLISRPTGATVLTHQQIAYERFELPVGLPENQLTLDFPVKTVIGDLTRHGYQVRGMSSLALYETYRSQLSEAGFEMLFSCERDDCGDLRQVRALGSKIAIGENLLGSWRQPYYLAAMHESEQGTVHVGLFVGGQDGEVVVHQAVVDPAPERLSLIKIDTAYLREEAATPVAEPQITEAERARDHPLVSRYPGTRIRDRRHRDYETFPLPISGESRLNMGLNFERLDLVGELTQHFYELNGVSSLQVYENYRAALDAAEFEILFECKLDNCGNSAQARALGAQVSPTNNVYNYYRKPYYLVGKRRTLSGPAYVGVFVGSYKDTTAIQQVVIETREAEVDLVAVNPDLLLQELEEAGRASIYGIQFDTNQATVRDESKPALDSVGKLLTEQSELQLYVVGHTDDTGPVEHNLKLSTARAEAVVQRLVTDYGIDAKRLHAAGVGPYAPTANNATEDGREQNRRVELVKRLVQ</sequence>
<dbReference type="InterPro" id="IPR006664">
    <property type="entry name" value="OMP_bac"/>
</dbReference>
<evidence type="ECO:0000256" key="1">
    <source>
        <dbReference type="ARBA" id="ARBA00004442"/>
    </source>
</evidence>
<reference evidence="8" key="1">
    <citation type="submission" date="2016-10" db="EMBL/GenBank/DDBJ databases">
        <authorList>
            <person name="Varghese N."/>
            <person name="Submissions S."/>
        </authorList>
    </citation>
    <scope>NUCLEOTIDE SEQUENCE [LARGE SCALE GENOMIC DNA]</scope>
    <source>
        <strain evidence="8">NRRL B-51270</strain>
    </source>
</reference>
<dbReference type="EMBL" id="LT629736">
    <property type="protein sequence ID" value="SDS96083.1"/>
    <property type="molecule type" value="Genomic_DNA"/>
</dbReference>
<gene>
    <name evidence="7" type="ORF">SAMN05216421_2573</name>
</gene>
<organism evidence="7 8">
    <name type="scientific">Halopseudomonas xinjiangensis</name>
    <dbReference type="NCBI Taxonomy" id="487184"/>
    <lineage>
        <taxon>Bacteria</taxon>
        <taxon>Pseudomonadati</taxon>
        <taxon>Pseudomonadota</taxon>
        <taxon>Gammaproteobacteria</taxon>
        <taxon>Pseudomonadales</taxon>
        <taxon>Pseudomonadaceae</taxon>
        <taxon>Halopseudomonas</taxon>
    </lineage>
</organism>
<dbReference type="GO" id="GO:0009279">
    <property type="term" value="C:cell outer membrane"/>
    <property type="evidence" value="ECO:0007669"/>
    <property type="project" value="UniProtKB-SubCell"/>
</dbReference>
<evidence type="ECO:0000256" key="2">
    <source>
        <dbReference type="ARBA" id="ARBA00023136"/>
    </source>
</evidence>
<name>A0A1H1WG42_9GAMM</name>
<dbReference type="InterPro" id="IPR006665">
    <property type="entry name" value="OmpA-like"/>
</dbReference>
<dbReference type="SUPFAM" id="SSF103088">
    <property type="entry name" value="OmpA-like"/>
    <property type="match status" value="1"/>
</dbReference>
<dbReference type="AlphaFoldDB" id="A0A1H1WG42"/>
<keyword evidence="3" id="KW-0998">Cell outer membrane</keyword>
<protein>
    <submittedName>
        <fullName evidence="7">OmpA family protein</fullName>
    </submittedName>
</protein>
<dbReference type="Pfam" id="PF00691">
    <property type="entry name" value="OmpA"/>
    <property type="match status" value="1"/>
</dbReference>
<dbReference type="OrthoDB" id="9792021at2"/>
<evidence type="ECO:0000313" key="7">
    <source>
        <dbReference type="EMBL" id="SDS96083.1"/>
    </source>
</evidence>
<dbReference type="InterPro" id="IPR036737">
    <property type="entry name" value="OmpA-like_sf"/>
</dbReference>
<evidence type="ECO:0000256" key="3">
    <source>
        <dbReference type="ARBA" id="ARBA00023237"/>
    </source>
</evidence>
<feature type="chain" id="PRO_5009264455" evidence="5">
    <location>
        <begin position="20"/>
        <end position="493"/>
    </location>
</feature>
<dbReference type="PANTHER" id="PTHR30329:SF21">
    <property type="entry name" value="LIPOPROTEIN YIAD-RELATED"/>
    <property type="match status" value="1"/>
</dbReference>
<dbReference type="PRINTS" id="PR01021">
    <property type="entry name" value="OMPADOMAIN"/>
</dbReference>
<dbReference type="RefSeq" id="WP_157718181.1">
    <property type="nucleotide sequence ID" value="NZ_LT629736.1"/>
</dbReference>
<dbReference type="PROSITE" id="PS51123">
    <property type="entry name" value="OMPA_2"/>
    <property type="match status" value="1"/>
</dbReference>
<dbReference type="CDD" id="cd07185">
    <property type="entry name" value="OmpA_C-like"/>
    <property type="match status" value="1"/>
</dbReference>
<evidence type="ECO:0000259" key="6">
    <source>
        <dbReference type="PROSITE" id="PS51123"/>
    </source>
</evidence>
<evidence type="ECO:0000256" key="5">
    <source>
        <dbReference type="SAM" id="SignalP"/>
    </source>
</evidence>
<feature type="signal peptide" evidence="5">
    <location>
        <begin position="1"/>
        <end position="19"/>
    </location>
</feature>
<dbReference type="InterPro" id="IPR050330">
    <property type="entry name" value="Bact_OuterMem_StrucFunc"/>
</dbReference>
<evidence type="ECO:0000313" key="8">
    <source>
        <dbReference type="Proteomes" id="UP000243207"/>
    </source>
</evidence>